<dbReference type="InterPro" id="IPR032710">
    <property type="entry name" value="NTF2-like_dom_sf"/>
</dbReference>
<sequence length="109" mass="12711">MENIQILNLFFEAENERDWISYKKFLSPHIVWELHSERILKIEGIENYLNTIKSAYKGNSNTFEIESIVSSKDSSRIVSVLVNNSGERSCDIFEFDNGVIVREYEFILG</sequence>
<dbReference type="EMBL" id="AEON01000001">
    <property type="protein sequence ID" value="EFT84082.1"/>
    <property type="molecule type" value="Genomic_DNA"/>
</dbReference>
<dbReference type="SUPFAM" id="SSF54427">
    <property type="entry name" value="NTF2-like"/>
    <property type="match status" value="1"/>
</dbReference>
<dbReference type="eggNOG" id="COG0456">
    <property type="taxonomic scope" value="Bacteria"/>
</dbReference>
<dbReference type="KEGG" id="pdo:PSDT_0564"/>
<comment type="caution">
    <text evidence="1">The sequence shown here is derived from an EMBL/GenBank/DDBJ whole genome shotgun (WGS) entry which is preliminary data.</text>
</comment>
<dbReference type="Proteomes" id="UP000004946">
    <property type="component" value="Chromosome"/>
</dbReference>
<dbReference type="PATRIC" id="fig|864564.6.peg.622"/>
<evidence type="ECO:0008006" key="3">
    <source>
        <dbReference type="Google" id="ProtNLM"/>
    </source>
</evidence>
<protein>
    <recommendedName>
        <fullName evidence="3">SnoaL-like domain-containing protein</fullName>
    </recommendedName>
</protein>
<evidence type="ECO:0000313" key="1">
    <source>
        <dbReference type="EMBL" id="EFT84082.1"/>
    </source>
</evidence>
<proteinExistence type="predicted"/>
<accession>E6JZS8</accession>
<dbReference type="HOGENOM" id="CLU_158619_0_0_11"/>
<organism evidence="1 2">
    <name type="scientific">Parascardovia denticolens DSM 10105 = JCM 12538</name>
    <dbReference type="NCBI Taxonomy" id="864564"/>
    <lineage>
        <taxon>Bacteria</taxon>
        <taxon>Bacillati</taxon>
        <taxon>Actinomycetota</taxon>
        <taxon>Actinomycetes</taxon>
        <taxon>Bifidobacteriales</taxon>
        <taxon>Bifidobacteriaceae</taxon>
        <taxon>Parascardovia</taxon>
    </lineage>
</organism>
<reference evidence="1 2" key="1">
    <citation type="submission" date="2010-12" db="EMBL/GenBank/DDBJ databases">
        <authorList>
            <person name="Muzny D."/>
            <person name="Qin X."/>
            <person name="Buhay C."/>
            <person name="Dugan-Rocha S."/>
            <person name="Ding Y."/>
            <person name="Chen G."/>
            <person name="Hawes A."/>
            <person name="Holder M."/>
            <person name="Jhangiani S."/>
            <person name="Johnson A."/>
            <person name="Khan Z."/>
            <person name="Li Z."/>
            <person name="Liu W."/>
            <person name="Liu X."/>
            <person name="Perez L."/>
            <person name="Shen H."/>
            <person name="Wang Q."/>
            <person name="Watt J."/>
            <person name="Xi L."/>
            <person name="Xin Y."/>
            <person name="Zhou J."/>
            <person name="Deng J."/>
            <person name="Jiang H."/>
            <person name="Liu Y."/>
            <person name="Qu J."/>
            <person name="Song X.-Z."/>
            <person name="Zhang L."/>
            <person name="Villasana D."/>
            <person name="Johnson A."/>
            <person name="Liu J."/>
            <person name="Liyanage D."/>
            <person name="Lorensuhewa L."/>
            <person name="Robinson T."/>
            <person name="Song A."/>
            <person name="Song B.-B."/>
            <person name="Dinh H."/>
            <person name="Thornton R."/>
            <person name="Coyle M."/>
            <person name="Francisco L."/>
            <person name="Jackson L."/>
            <person name="Javaid M."/>
            <person name="Korchina V."/>
            <person name="Kovar C."/>
            <person name="Mata R."/>
            <person name="Mathew T."/>
            <person name="Ngo R."/>
            <person name="Nguyen L."/>
            <person name="Nguyen N."/>
            <person name="Okwuonu G."/>
            <person name="Ongeri F."/>
            <person name="Pham C."/>
            <person name="Simmons D."/>
            <person name="Wilczek-Boney K."/>
            <person name="Hale W."/>
            <person name="Jakkamsetti A."/>
            <person name="Pham P."/>
            <person name="Ruth R."/>
            <person name="San Lucas F."/>
            <person name="Warren J."/>
            <person name="Zhang J."/>
            <person name="Zhao Z."/>
            <person name="Zhou C."/>
            <person name="Zhu D."/>
            <person name="Lee S."/>
            <person name="Bess C."/>
            <person name="Blankenburg K."/>
            <person name="Forbes L."/>
            <person name="Fu Q."/>
            <person name="Gubbala S."/>
            <person name="Hirani K."/>
            <person name="Jayaseelan J.C."/>
            <person name="Lara F."/>
            <person name="Munidasa M."/>
            <person name="Palculict T."/>
            <person name="Patil S."/>
            <person name="Pu L.-L."/>
            <person name="Saada N."/>
            <person name="Tang L."/>
            <person name="Weissenberger G."/>
            <person name="Zhu Y."/>
            <person name="Hemphill L."/>
            <person name="Shang Y."/>
            <person name="Youmans B."/>
            <person name="Ayvaz T."/>
            <person name="Ross M."/>
            <person name="Santibanez J."/>
            <person name="Aqrawi P."/>
            <person name="Gross S."/>
            <person name="Joshi V."/>
            <person name="Fowler G."/>
            <person name="Nazareth L."/>
            <person name="Reid J."/>
            <person name="Worley K."/>
            <person name="Petrosino J."/>
            <person name="Highlander S."/>
            <person name="Gibbs R."/>
        </authorList>
    </citation>
    <scope>NUCLEOTIDE SEQUENCE [LARGE SCALE GENOMIC DNA]</scope>
    <source>
        <strain evidence="1 2">DSM 10105</strain>
    </source>
</reference>
<dbReference type="RefSeq" id="WP_006289930.1">
    <property type="nucleotide sequence ID" value="NZ_AP012333.1"/>
</dbReference>
<dbReference type="Gene3D" id="3.10.450.50">
    <property type="match status" value="1"/>
</dbReference>
<dbReference type="AlphaFoldDB" id="E6JZS8"/>
<keyword evidence="2" id="KW-1185">Reference proteome</keyword>
<name>E6JZS8_PARDN</name>
<evidence type="ECO:0000313" key="2">
    <source>
        <dbReference type="Proteomes" id="UP000004946"/>
    </source>
</evidence>
<gene>
    <name evidence="1" type="ORF">HMPREF0620_1087</name>
</gene>